<evidence type="ECO:0000313" key="1">
    <source>
        <dbReference type="EMBL" id="KAJ1358536.1"/>
    </source>
</evidence>
<proteinExistence type="predicted"/>
<evidence type="ECO:0000313" key="2">
    <source>
        <dbReference type="Proteomes" id="UP001196413"/>
    </source>
</evidence>
<dbReference type="EMBL" id="JAHQIW010003395">
    <property type="protein sequence ID" value="KAJ1358536.1"/>
    <property type="molecule type" value="Genomic_DNA"/>
</dbReference>
<comment type="caution">
    <text evidence="1">The sequence shown here is derived from an EMBL/GenBank/DDBJ whole genome shotgun (WGS) entry which is preliminary data.</text>
</comment>
<keyword evidence="2" id="KW-1185">Reference proteome</keyword>
<organism evidence="1 2">
    <name type="scientific">Parelaphostrongylus tenuis</name>
    <name type="common">Meningeal worm</name>
    <dbReference type="NCBI Taxonomy" id="148309"/>
    <lineage>
        <taxon>Eukaryota</taxon>
        <taxon>Metazoa</taxon>
        <taxon>Ecdysozoa</taxon>
        <taxon>Nematoda</taxon>
        <taxon>Chromadorea</taxon>
        <taxon>Rhabditida</taxon>
        <taxon>Rhabditina</taxon>
        <taxon>Rhabditomorpha</taxon>
        <taxon>Strongyloidea</taxon>
        <taxon>Metastrongylidae</taxon>
        <taxon>Parelaphostrongylus</taxon>
    </lineage>
</organism>
<name>A0AAD5MZC4_PARTN</name>
<reference evidence="1" key="1">
    <citation type="submission" date="2021-06" db="EMBL/GenBank/DDBJ databases">
        <title>Parelaphostrongylus tenuis whole genome reference sequence.</title>
        <authorList>
            <person name="Garwood T.J."/>
            <person name="Larsen P.A."/>
            <person name="Fountain-Jones N.M."/>
            <person name="Garbe J.R."/>
            <person name="Macchietto M.G."/>
            <person name="Kania S.A."/>
            <person name="Gerhold R.W."/>
            <person name="Richards J.E."/>
            <person name="Wolf T.M."/>
        </authorList>
    </citation>
    <scope>NUCLEOTIDE SEQUENCE</scope>
    <source>
        <strain evidence="1">MNPRO001-30</strain>
        <tissue evidence="1">Meninges</tissue>
    </source>
</reference>
<dbReference type="Proteomes" id="UP001196413">
    <property type="component" value="Unassembled WGS sequence"/>
</dbReference>
<protein>
    <submittedName>
        <fullName evidence="1">Uncharacterized protein</fullName>
    </submittedName>
</protein>
<dbReference type="AlphaFoldDB" id="A0AAD5MZC4"/>
<gene>
    <name evidence="1" type="ORF">KIN20_016980</name>
</gene>
<sequence>MASWETNTAILALLSYWSQDGKSLSDQQNPELLKPFPTLTLTKLLASPRSISAISGQLERSNNHVER</sequence>
<accession>A0AAD5MZC4</accession>